<reference evidence="6" key="1">
    <citation type="submission" date="2020-11" db="EMBL/GenBank/DDBJ databases">
        <authorList>
            <consortium name="DOE Joint Genome Institute"/>
            <person name="Ahrendt S."/>
            <person name="Riley R."/>
            <person name="Andreopoulos W."/>
            <person name="Labutti K."/>
            <person name="Pangilinan J."/>
            <person name="Ruiz-Duenas F.J."/>
            <person name="Barrasa J.M."/>
            <person name="Sanchez-Garcia M."/>
            <person name="Camarero S."/>
            <person name="Miyauchi S."/>
            <person name="Serrano A."/>
            <person name="Linde D."/>
            <person name="Babiker R."/>
            <person name="Drula E."/>
            <person name="Ayuso-Fernandez I."/>
            <person name="Pacheco R."/>
            <person name="Padilla G."/>
            <person name="Ferreira P."/>
            <person name="Barriuso J."/>
            <person name="Kellner H."/>
            <person name="Castanera R."/>
            <person name="Alfaro M."/>
            <person name="Ramirez L."/>
            <person name="Pisabarro A.G."/>
            <person name="Kuo A."/>
            <person name="Tritt A."/>
            <person name="Lipzen A."/>
            <person name="He G."/>
            <person name="Yan M."/>
            <person name="Ng V."/>
            <person name="Cullen D."/>
            <person name="Martin F."/>
            <person name="Rosso M.-N."/>
            <person name="Henrissat B."/>
            <person name="Hibbett D."/>
            <person name="Martinez A.T."/>
            <person name="Grigoriev I.V."/>
        </authorList>
    </citation>
    <scope>NUCLEOTIDE SEQUENCE</scope>
    <source>
        <strain evidence="6">CBS 506.95</strain>
    </source>
</reference>
<dbReference type="AlphaFoldDB" id="A0A9P6JLK2"/>
<evidence type="ECO:0000313" key="7">
    <source>
        <dbReference type="Proteomes" id="UP000807306"/>
    </source>
</evidence>
<evidence type="ECO:0000256" key="1">
    <source>
        <dbReference type="ARBA" id="ARBA00022490"/>
    </source>
</evidence>
<keyword evidence="3 4" id="KW-0648">Protein biosynthesis</keyword>
<evidence type="ECO:0000256" key="2">
    <source>
        <dbReference type="ARBA" id="ARBA00022540"/>
    </source>
</evidence>
<dbReference type="GO" id="GO:0016282">
    <property type="term" value="C:eukaryotic 43S preinitiation complex"/>
    <property type="evidence" value="ECO:0007669"/>
    <property type="project" value="UniProtKB-UniRule"/>
</dbReference>
<gene>
    <name evidence="6" type="ORF">CPB83DRAFT_860499</name>
</gene>
<protein>
    <recommendedName>
        <fullName evidence="4">Eukaryotic translation initiation factor 3 subunit L</fullName>
        <shortName evidence="4">eIF3l</shortName>
    </recommendedName>
</protein>
<name>A0A9P6JLK2_9AGAR</name>
<feature type="region of interest" description="Disordered" evidence="5">
    <location>
        <begin position="578"/>
        <end position="625"/>
    </location>
</feature>
<dbReference type="InterPro" id="IPR019382">
    <property type="entry name" value="eIF3l"/>
</dbReference>
<accession>A0A9P6JLK2</accession>
<keyword evidence="7" id="KW-1185">Reference proteome</keyword>
<feature type="compositionally biased region" description="Low complexity" evidence="5">
    <location>
        <begin position="589"/>
        <end position="605"/>
    </location>
</feature>
<dbReference type="HAMAP" id="MF_03011">
    <property type="entry name" value="eIF3l"/>
    <property type="match status" value="1"/>
</dbReference>
<dbReference type="GO" id="GO:0001732">
    <property type="term" value="P:formation of cytoplasmic translation initiation complex"/>
    <property type="evidence" value="ECO:0007669"/>
    <property type="project" value="UniProtKB-UniRule"/>
</dbReference>
<comment type="subunit">
    <text evidence="4">Component of the eukaryotic translation initiation factor 3 (eIF-3) complex.</text>
</comment>
<dbReference type="Pfam" id="PF10255">
    <property type="entry name" value="Paf67"/>
    <property type="match status" value="1"/>
</dbReference>
<organism evidence="6 7">
    <name type="scientific">Crepidotus variabilis</name>
    <dbReference type="NCBI Taxonomy" id="179855"/>
    <lineage>
        <taxon>Eukaryota</taxon>
        <taxon>Fungi</taxon>
        <taxon>Dikarya</taxon>
        <taxon>Basidiomycota</taxon>
        <taxon>Agaricomycotina</taxon>
        <taxon>Agaricomycetes</taxon>
        <taxon>Agaricomycetidae</taxon>
        <taxon>Agaricales</taxon>
        <taxon>Agaricineae</taxon>
        <taxon>Crepidotaceae</taxon>
        <taxon>Crepidotus</taxon>
    </lineage>
</organism>
<comment type="similarity">
    <text evidence="4">Belongs to the eIF-3 subunit L family.</text>
</comment>
<dbReference type="GO" id="GO:0033290">
    <property type="term" value="C:eukaryotic 48S preinitiation complex"/>
    <property type="evidence" value="ECO:0007669"/>
    <property type="project" value="UniProtKB-UniRule"/>
</dbReference>
<dbReference type="OrthoDB" id="15082at2759"/>
<dbReference type="PANTHER" id="PTHR13242:SF0">
    <property type="entry name" value="EUKARYOTIC TRANSLATION INITIATION FACTOR 3 SUBUNIT L"/>
    <property type="match status" value="1"/>
</dbReference>
<comment type="caution">
    <text evidence="6">The sequence shown here is derived from an EMBL/GenBank/DDBJ whole genome shotgun (WGS) entry which is preliminary data.</text>
</comment>
<comment type="subcellular location">
    <subcellularLocation>
        <location evidence="4">Cytoplasm</location>
    </subcellularLocation>
</comment>
<proteinExistence type="inferred from homology"/>
<evidence type="ECO:0000256" key="4">
    <source>
        <dbReference type="HAMAP-Rule" id="MF_03011"/>
    </source>
</evidence>
<keyword evidence="1 4" id="KW-0963">Cytoplasm</keyword>
<dbReference type="GO" id="GO:0005852">
    <property type="term" value="C:eukaryotic translation initiation factor 3 complex"/>
    <property type="evidence" value="ECO:0007669"/>
    <property type="project" value="UniProtKB-UniRule"/>
</dbReference>
<dbReference type="EMBL" id="MU157891">
    <property type="protein sequence ID" value="KAF9524943.1"/>
    <property type="molecule type" value="Genomic_DNA"/>
</dbReference>
<dbReference type="Proteomes" id="UP000807306">
    <property type="component" value="Unassembled WGS sequence"/>
</dbReference>
<keyword evidence="2 4" id="KW-0396">Initiation factor</keyword>
<comment type="function">
    <text evidence="4">Component of the eukaryotic translation initiation factor 3 (eIF-3) complex, which is involved in protein synthesis of a specialized repertoire of mRNAs and, together with other initiation factors, stimulates binding of mRNA and methionyl-tRNAi to the 40S ribosome. The eIF-3 complex specifically targets and initiates translation of a subset of mRNAs involved in cell proliferation.</text>
</comment>
<sequence>MAQQRRALWNAEVDLEEDVDLSMAIGTYGTTVYDEAHISQPQIDESTMVAMQQHMAQQAAFSQIPDPVKSFIIHFHQAVLEKNLAEITVAYESGWNKFTEKFYARTEWPEAELIAPLVNDDPIFLILYRELYFRHVYSRLQPNIDDRFHSYENSCELFNYLLNSDGPVELELPEQWLWDIIDEFIYQYQVFCTWRSKSASKTPDELTLLAEGGPVWSSYSVLNVLYSLMQKSKISEYMIAQRAGKSQEEIAEIVGDFGQKPLYRMLGYFSIIGLLRVHVHLGDFTLALKVLQSVDLNQKSPFTRVTACHVATYYYVGFCYIMLRRYPDAIRTFVTVLNFIMRMRQYHTRSYQYDQINKTADRMYALFALCHALAPSRLDDNIANIAKEKYGEQYTKMTRGGPDALAAFEELFLYACPKFVTANGPPYEDADAIEKLMATSGEPESPTQASAQQTDCTHRHLELFLADVAAQQPVPTLRGFLKLYTSLGTKKIANFLDADEEELVQEMMVLKQASRSISRVAGAAESTGLLEGEMITTSDLNFVIDENMVHIAESTVGRRYAGWFIKNTERAQKILDDLKNLPLPPPTRSAPTASATSTTDPTSQSKPTRPGGGPKVAWGSVKVAG</sequence>
<evidence type="ECO:0000313" key="6">
    <source>
        <dbReference type="EMBL" id="KAF9524943.1"/>
    </source>
</evidence>
<dbReference type="PANTHER" id="PTHR13242">
    <property type="entry name" value="EUKARYOTIC TRANSLATION INITIATION FACTOR 3"/>
    <property type="match status" value="1"/>
</dbReference>
<evidence type="ECO:0000256" key="3">
    <source>
        <dbReference type="ARBA" id="ARBA00022917"/>
    </source>
</evidence>
<evidence type="ECO:0000256" key="5">
    <source>
        <dbReference type="SAM" id="MobiDB-lite"/>
    </source>
</evidence>
<dbReference type="GO" id="GO:0003743">
    <property type="term" value="F:translation initiation factor activity"/>
    <property type="evidence" value="ECO:0007669"/>
    <property type="project" value="UniProtKB-UniRule"/>
</dbReference>